<dbReference type="EMBL" id="UYRT01098722">
    <property type="protein sequence ID" value="VDN41863.1"/>
    <property type="molecule type" value="Genomic_DNA"/>
</dbReference>
<evidence type="ECO:0000313" key="2">
    <source>
        <dbReference type="Proteomes" id="UP000271098"/>
    </source>
</evidence>
<name>A0A183ERX6_9BILA</name>
<protein>
    <submittedName>
        <fullName evidence="3">LIM zinc-binding domain-containing protein</fullName>
    </submittedName>
</protein>
<organism evidence="3">
    <name type="scientific">Gongylonema pulchrum</name>
    <dbReference type="NCBI Taxonomy" id="637853"/>
    <lineage>
        <taxon>Eukaryota</taxon>
        <taxon>Metazoa</taxon>
        <taxon>Ecdysozoa</taxon>
        <taxon>Nematoda</taxon>
        <taxon>Chromadorea</taxon>
        <taxon>Rhabditida</taxon>
        <taxon>Spirurina</taxon>
        <taxon>Spiruromorpha</taxon>
        <taxon>Spiruroidea</taxon>
        <taxon>Gongylonematidae</taxon>
        <taxon>Gongylonema</taxon>
    </lineage>
</organism>
<reference evidence="3" key="1">
    <citation type="submission" date="2016-06" db="UniProtKB">
        <authorList>
            <consortium name="WormBaseParasite"/>
        </authorList>
    </citation>
    <scope>IDENTIFICATION</scope>
</reference>
<keyword evidence="2" id="KW-1185">Reference proteome</keyword>
<dbReference type="AlphaFoldDB" id="A0A183ERX6"/>
<dbReference type="WBParaSite" id="GPUH_0002374701-mRNA-1">
    <property type="protein sequence ID" value="GPUH_0002374701-mRNA-1"/>
    <property type="gene ID" value="GPUH_0002374701"/>
</dbReference>
<dbReference type="Proteomes" id="UP000271098">
    <property type="component" value="Unassembled WGS sequence"/>
</dbReference>
<sequence>MGKKCYVCKKKCVGEILKAEGEKYIHISCFKCTSKLCAGFALALFWWLTPPSPQIRAEQSFILAQYVSGSSDYGVDPVYIEITEDSVLESCMESTFLDLPIKLNIGKSATHQNNSKVYGTLKVHGDFPLYRR</sequence>
<evidence type="ECO:0000313" key="3">
    <source>
        <dbReference type="WBParaSite" id="GPUH_0002374701-mRNA-1"/>
    </source>
</evidence>
<reference evidence="1 2" key="2">
    <citation type="submission" date="2018-11" db="EMBL/GenBank/DDBJ databases">
        <authorList>
            <consortium name="Pathogen Informatics"/>
        </authorList>
    </citation>
    <scope>NUCLEOTIDE SEQUENCE [LARGE SCALE GENOMIC DNA]</scope>
</reference>
<accession>A0A183ERX6</accession>
<evidence type="ECO:0000313" key="1">
    <source>
        <dbReference type="EMBL" id="VDN41863.1"/>
    </source>
</evidence>
<proteinExistence type="predicted"/>
<gene>
    <name evidence="1" type="ORF">GPUH_LOCUS23719</name>
</gene>